<dbReference type="InterPro" id="IPR036390">
    <property type="entry name" value="WH_DNA-bd_sf"/>
</dbReference>
<comment type="function">
    <text evidence="5">Acts both as a biotin--[acetyl-CoA-carboxylase] ligase and a repressor.</text>
</comment>
<keyword evidence="1 5" id="KW-0436">Ligase</keyword>
<gene>
    <name evidence="5" type="primary">birA</name>
    <name evidence="7" type="ORF">HNR42_002304</name>
</gene>
<keyword evidence="5" id="KW-0238">DNA-binding</keyword>
<dbReference type="InterPro" id="IPR004408">
    <property type="entry name" value="Biotin_CoA_COase_ligase"/>
</dbReference>
<dbReference type="Gene3D" id="3.30.930.10">
    <property type="entry name" value="Bira Bifunctional Protein, Domain 2"/>
    <property type="match status" value="1"/>
</dbReference>
<evidence type="ECO:0000313" key="8">
    <source>
        <dbReference type="Proteomes" id="UP000569951"/>
    </source>
</evidence>
<dbReference type="Pfam" id="PF02237">
    <property type="entry name" value="BPL_C"/>
    <property type="match status" value="1"/>
</dbReference>
<feature type="binding site" evidence="5">
    <location>
        <begin position="111"/>
        <end position="113"/>
    </location>
    <ligand>
        <name>biotin</name>
        <dbReference type="ChEBI" id="CHEBI:57586"/>
    </ligand>
</feature>
<dbReference type="Pfam" id="PF08279">
    <property type="entry name" value="HTH_11"/>
    <property type="match status" value="1"/>
</dbReference>
<feature type="binding site" evidence="5">
    <location>
        <position position="107"/>
    </location>
    <ligand>
        <name>biotin</name>
        <dbReference type="ChEBI" id="CHEBI:57586"/>
    </ligand>
</feature>
<evidence type="ECO:0000313" key="7">
    <source>
        <dbReference type="EMBL" id="MBB6098869.1"/>
    </source>
</evidence>
<dbReference type="AlphaFoldDB" id="A0A841I3F9"/>
<dbReference type="GO" id="GO:0003677">
    <property type="term" value="F:DNA binding"/>
    <property type="evidence" value="ECO:0007669"/>
    <property type="project" value="UniProtKB-UniRule"/>
</dbReference>
<dbReference type="InterPro" id="IPR036388">
    <property type="entry name" value="WH-like_DNA-bd_sf"/>
</dbReference>
<dbReference type="InterPro" id="IPR008988">
    <property type="entry name" value="Transcriptional_repressor_C"/>
</dbReference>
<dbReference type="HAMAP" id="MF_00978">
    <property type="entry name" value="Bifunct_BirA"/>
    <property type="match status" value="1"/>
</dbReference>
<evidence type="ECO:0000259" key="6">
    <source>
        <dbReference type="PROSITE" id="PS51733"/>
    </source>
</evidence>
<evidence type="ECO:0000256" key="1">
    <source>
        <dbReference type="ARBA" id="ARBA00022598"/>
    </source>
</evidence>
<dbReference type="PROSITE" id="PS51733">
    <property type="entry name" value="BPL_LPL_CATALYTIC"/>
    <property type="match status" value="1"/>
</dbReference>
<dbReference type="GO" id="GO:0006355">
    <property type="term" value="P:regulation of DNA-templated transcription"/>
    <property type="evidence" value="ECO:0007669"/>
    <property type="project" value="UniProtKB-UniRule"/>
</dbReference>
<dbReference type="PANTHER" id="PTHR12835:SF5">
    <property type="entry name" value="BIOTIN--PROTEIN LIGASE"/>
    <property type="match status" value="1"/>
</dbReference>
<keyword evidence="5" id="KW-0805">Transcription regulation</keyword>
<dbReference type="Gene3D" id="1.10.10.10">
    <property type="entry name" value="Winged helix-like DNA-binding domain superfamily/Winged helix DNA-binding domain"/>
    <property type="match status" value="1"/>
</dbReference>
<dbReference type="GO" id="GO:0005737">
    <property type="term" value="C:cytoplasm"/>
    <property type="evidence" value="ECO:0007669"/>
    <property type="project" value="TreeGrafter"/>
</dbReference>
<dbReference type="InterPro" id="IPR003142">
    <property type="entry name" value="BPL_C"/>
</dbReference>
<keyword evidence="3 5" id="KW-0067">ATP-binding</keyword>
<dbReference type="SUPFAM" id="SSF50037">
    <property type="entry name" value="C-terminal domain of transcriptional repressors"/>
    <property type="match status" value="1"/>
</dbReference>
<keyword evidence="4 5" id="KW-0092">Biotin</keyword>
<dbReference type="InterPro" id="IPR004143">
    <property type="entry name" value="BPL_LPL_catalytic"/>
</dbReference>
<dbReference type="Proteomes" id="UP000569951">
    <property type="component" value="Unassembled WGS sequence"/>
</dbReference>
<accession>A0A841I3F9</accession>
<feature type="DNA-binding region" description="H-T-H motif" evidence="5">
    <location>
        <begin position="15"/>
        <end position="34"/>
    </location>
</feature>
<dbReference type="CDD" id="cd16442">
    <property type="entry name" value="BPL"/>
    <property type="match status" value="1"/>
</dbReference>
<dbReference type="GO" id="GO:0004077">
    <property type="term" value="F:biotin--[biotin carboxyl-carrier protein] ligase activity"/>
    <property type="evidence" value="ECO:0007669"/>
    <property type="project" value="UniProtKB-UniRule"/>
</dbReference>
<comment type="similarity">
    <text evidence="5">Belongs to the biotin--protein ligase family.</text>
</comment>
<evidence type="ECO:0000256" key="4">
    <source>
        <dbReference type="ARBA" id="ARBA00023267"/>
    </source>
</evidence>
<dbReference type="EMBL" id="JACHHG010000008">
    <property type="protein sequence ID" value="MBB6098869.1"/>
    <property type="molecule type" value="Genomic_DNA"/>
</dbReference>
<evidence type="ECO:0000256" key="5">
    <source>
        <dbReference type="HAMAP-Rule" id="MF_00978"/>
    </source>
</evidence>
<dbReference type="InterPro" id="IPR030855">
    <property type="entry name" value="Bifunct_BirA"/>
</dbReference>
<comment type="caution">
    <text evidence="5">Lacks conserved residue(s) required for the propagation of feature annotation.</text>
</comment>
<keyword evidence="8" id="KW-1185">Reference proteome</keyword>
<dbReference type="GO" id="GO:0005524">
    <property type="term" value="F:ATP binding"/>
    <property type="evidence" value="ECO:0007669"/>
    <property type="project" value="UniProtKB-UniRule"/>
</dbReference>
<comment type="caution">
    <text evidence="7">The sequence shown here is derived from an EMBL/GenBank/DDBJ whole genome shotgun (WGS) entry which is preliminary data.</text>
</comment>
<evidence type="ECO:0000256" key="3">
    <source>
        <dbReference type="ARBA" id="ARBA00022840"/>
    </source>
</evidence>
<sequence>MSDLLSCLTEEYQSGEHLARQLGISRAAVWKAARSLSEGGYPIEVERGAGYRLRPGTPSAARLAALRRGRFGAAYRYLGTTSSTQDVLRQLAEAGAPEGTVVLAERQTSGRGRRGRAWVSAAGGLYFSVLLRPRLALADLALLPLAAGVALHAACGVGGLKWPNDLLAPDGRKLAGVLLEADLRGEELRHALLGIGVNVAAEGLPDTACGLETFGAVNRAALLAELLVQLEVWLYRPADEVRAAWSAASLTLGRQVSISTPQGEVRGMAHSLAPDGALLVRTPSGSLTRVGAGDVSLIGGTV</sequence>
<protein>
    <recommendedName>
        <fullName evidence="5">Bifunctional ligase/repressor BirA</fullName>
    </recommendedName>
    <alternativeName>
        <fullName evidence="5">Biotin--[acetyl-CoA-carboxylase] ligase</fullName>
        <ecNumber evidence="5">6.3.4.15</ecNumber>
    </alternativeName>
    <alternativeName>
        <fullName evidence="5">Biotin--protein ligase</fullName>
    </alternativeName>
    <alternativeName>
        <fullName evidence="5">Biotin-[acetyl-CoA carboxylase] synthetase</fullName>
    </alternativeName>
</protein>
<dbReference type="PANTHER" id="PTHR12835">
    <property type="entry name" value="BIOTIN PROTEIN LIGASE"/>
    <property type="match status" value="1"/>
</dbReference>
<name>A0A841I3F9_9DEIO</name>
<comment type="catalytic activity">
    <reaction evidence="5">
        <text>biotin + L-lysyl-[protein] + ATP = N(6)-biotinyl-L-lysyl-[protein] + AMP + diphosphate + H(+)</text>
        <dbReference type="Rhea" id="RHEA:11756"/>
        <dbReference type="Rhea" id="RHEA-COMP:9752"/>
        <dbReference type="Rhea" id="RHEA-COMP:10505"/>
        <dbReference type="ChEBI" id="CHEBI:15378"/>
        <dbReference type="ChEBI" id="CHEBI:29969"/>
        <dbReference type="ChEBI" id="CHEBI:30616"/>
        <dbReference type="ChEBI" id="CHEBI:33019"/>
        <dbReference type="ChEBI" id="CHEBI:57586"/>
        <dbReference type="ChEBI" id="CHEBI:83144"/>
        <dbReference type="ChEBI" id="CHEBI:456215"/>
        <dbReference type="EC" id="6.3.4.15"/>
    </reaction>
</comment>
<dbReference type="Pfam" id="PF03099">
    <property type="entry name" value="BPL_LplA_LipB"/>
    <property type="match status" value="1"/>
</dbReference>
<reference evidence="7 8" key="1">
    <citation type="submission" date="2020-08" db="EMBL/GenBank/DDBJ databases">
        <title>Genomic Encyclopedia of Type Strains, Phase IV (KMG-IV): sequencing the most valuable type-strain genomes for metagenomic binning, comparative biology and taxonomic classification.</title>
        <authorList>
            <person name="Goeker M."/>
        </authorList>
    </citation>
    <scope>NUCLEOTIDE SEQUENCE [LARGE SCALE GENOMIC DNA]</scope>
    <source>
        <strain evidence="7 8">DSM 21458</strain>
    </source>
</reference>
<dbReference type="Gene3D" id="2.30.30.100">
    <property type="match status" value="1"/>
</dbReference>
<dbReference type="SUPFAM" id="SSF55681">
    <property type="entry name" value="Class II aaRS and biotin synthetases"/>
    <property type="match status" value="1"/>
</dbReference>
<dbReference type="EC" id="6.3.4.15" evidence="5"/>
<keyword evidence="5" id="KW-0678">Repressor</keyword>
<feature type="domain" description="BPL/LPL catalytic" evidence="6">
    <location>
        <begin position="60"/>
        <end position="238"/>
    </location>
</feature>
<dbReference type="InterPro" id="IPR045864">
    <property type="entry name" value="aa-tRNA-synth_II/BPL/LPL"/>
</dbReference>
<dbReference type="InterPro" id="IPR013196">
    <property type="entry name" value="HTH_11"/>
</dbReference>
<evidence type="ECO:0000256" key="2">
    <source>
        <dbReference type="ARBA" id="ARBA00022741"/>
    </source>
</evidence>
<proteinExistence type="inferred from homology"/>
<dbReference type="SUPFAM" id="SSF46785">
    <property type="entry name" value="Winged helix' DNA-binding domain"/>
    <property type="match status" value="1"/>
</dbReference>
<keyword evidence="2 5" id="KW-0547">Nucleotide-binding</keyword>
<dbReference type="NCBIfam" id="TIGR00121">
    <property type="entry name" value="birA_ligase"/>
    <property type="match status" value="1"/>
</dbReference>
<keyword evidence="5" id="KW-0804">Transcription</keyword>
<organism evidence="7 8">
    <name type="scientific">Deinobacterium chartae</name>
    <dbReference type="NCBI Taxonomy" id="521158"/>
    <lineage>
        <taxon>Bacteria</taxon>
        <taxon>Thermotogati</taxon>
        <taxon>Deinococcota</taxon>
        <taxon>Deinococci</taxon>
        <taxon>Deinococcales</taxon>
        <taxon>Deinococcaceae</taxon>
        <taxon>Deinobacterium</taxon>
    </lineage>
</organism>